<proteinExistence type="inferred from homology"/>
<comment type="similarity">
    <text evidence="1">Belongs to the 4-toluene sulfonate uptake permease (TSUP) (TC 2.A.102) family.</text>
</comment>
<accession>A0A835QNH4</accession>
<gene>
    <name evidence="2" type="ORF">HPP92_017637</name>
</gene>
<reference evidence="2 3" key="1">
    <citation type="journal article" date="2020" name="Nat. Food">
        <title>A phased Vanilla planifolia genome enables genetic improvement of flavour and production.</title>
        <authorList>
            <person name="Hasing T."/>
            <person name="Tang H."/>
            <person name="Brym M."/>
            <person name="Khazi F."/>
            <person name="Huang T."/>
            <person name="Chambers A.H."/>
        </authorList>
    </citation>
    <scope>NUCLEOTIDE SEQUENCE [LARGE SCALE GENOMIC DNA]</scope>
    <source>
        <tissue evidence="2">Leaf</tissue>
    </source>
</reference>
<evidence type="ECO:0000313" key="2">
    <source>
        <dbReference type="EMBL" id="KAG0470937.1"/>
    </source>
</evidence>
<dbReference type="EMBL" id="JADCNL010000008">
    <property type="protein sequence ID" value="KAG0470937.1"/>
    <property type="molecule type" value="Genomic_DNA"/>
</dbReference>
<dbReference type="PANTHER" id="PTHR14255:SF3">
    <property type="entry name" value="SULFITE EXPORTER TAUE_SAFE FAMILY PROTEIN 5-RELATED"/>
    <property type="match status" value="1"/>
</dbReference>
<dbReference type="PANTHER" id="PTHR14255">
    <property type="entry name" value="CEREBLON"/>
    <property type="match status" value="1"/>
</dbReference>
<evidence type="ECO:0000256" key="1">
    <source>
        <dbReference type="ARBA" id="ARBA00009142"/>
    </source>
</evidence>
<dbReference type="GO" id="GO:0031464">
    <property type="term" value="C:Cul4A-RING E3 ubiquitin ligase complex"/>
    <property type="evidence" value="ECO:0007669"/>
    <property type="project" value="TreeGrafter"/>
</dbReference>
<dbReference type="GO" id="GO:0016567">
    <property type="term" value="P:protein ubiquitination"/>
    <property type="evidence" value="ECO:0007669"/>
    <property type="project" value="TreeGrafter"/>
</dbReference>
<name>A0A835QNH4_VANPL</name>
<dbReference type="Proteomes" id="UP000636800">
    <property type="component" value="Unassembled WGS sequence"/>
</dbReference>
<evidence type="ECO:0000313" key="3">
    <source>
        <dbReference type="Proteomes" id="UP000636800"/>
    </source>
</evidence>
<dbReference type="AlphaFoldDB" id="A0A835QNH4"/>
<organism evidence="2 3">
    <name type="scientific">Vanilla planifolia</name>
    <name type="common">Vanilla</name>
    <dbReference type="NCBI Taxonomy" id="51239"/>
    <lineage>
        <taxon>Eukaryota</taxon>
        <taxon>Viridiplantae</taxon>
        <taxon>Streptophyta</taxon>
        <taxon>Embryophyta</taxon>
        <taxon>Tracheophyta</taxon>
        <taxon>Spermatophyta</taxon>
        <taxon>Magnoliopsida</taxon>
        <taxon>Liliopsida</taxon>
        <taxon>Asparagales</taxon>
        <taxon>Orchidaceae</taxon>
        <taxon>Vanilloideae</taxon>
        <taxon>Vanilleae</taxon>
        <taxon>Vanilla</taxon>
    </lineage>
</organism>
<protein>
    <submittedName>
        <fullName evidence="2">Uncharacterized protein</fullName>
    </submittedName>
</protein>
<sequence>MTPATLLGLKYVLSRLPKWNDHLLQWENGSGRRTHHQPSYRHGIDLILRRRFHSSAGESAAAPISLHPQAHGMDLSDAASISAFMDTAGSMSNVIFNLCLPVCPSPQPSLTTTLLCSPSHQYFSELDFGVVCNVMFPEWLITALFTVLIAFSTYKTFQAVVASAGRQSLTA</sequence>
<keyword evidence="3" id="KW-1185">Reference proteome</keyword>
<comment type="caution">
    <text evidence="2">The sequence shown here is derived from an EMBL/GenBank/DDBJ whole genome shotgun (WGS) entry which is preliminary data.</text>
</comment>
<dbReference type="OrthoDB" id="448954at2759"/>